<comment type="caution">
    <text evidence="10">The sequence shown here is derived from an EMBL/GenBank/DDBJ whole genome shotgun (WGS) entry which is preliminary data.</text>
</comment>
<evidence type="ECO:0000256" key="6">
    <source>
        <dbReference type="ARBA" id="ARBA00023065"/>
    </source>
</evidence>
<evidence type="ECO:0000313" key="10">
    <source>
        <dbReference type="EMBL" id="ESU37110.1"/>
    </source>
</evidence>
<reference evidence="11" key="1">
    <citation type="submission" date="2012-02" db="EMBL/GenBank/DDBJ databases">
        <title>Genome sequencing of Giardia lamblia Genotypes A2 and B isolates (DH and GS) and comparative analysis with the genomes of Genotypes A1 and E (WB and Pig).</title>
        <authorList>
            <person name="Adam R."/>
            <person name="Dahlstrom E."/>
            <person name="Martens C."/>
            <person name="Bruno D."/>
            <person name="Barbian K."/>
            <person name="Porcella S.F."/>
            <person name="Nash T."/>
        </authorList>
    </citation>
    <scope>NUCLEOTIDE SEQUENCE</scope>
    <source>
        <strain evidence="11">DH</strain>
    </source>
</reference>
<feature type="transmembrane region" description="Helical" evidence="8">
    <location>
        <begin position="119"/>
        <end position="147"/>
    </location>
</feature>
<dbReference type="EMBL" id="AHGT01000033">
    <property type="protein sequence ID" value="ESU37110.1"/>
    <property type="molecule type" value="Genomic_DNA"/>
</dbReference>
<reference evidence="10 11" key="2">
    <citation type="journal article" date="2013" name="Genome Biol. Evol.">
        <title>Genome sequencing of Giardia lamblia genotypes A2 and B isolates (DH and GS) and comparative analysis with the genomes of genotypes A1 and E (WB and Pig).</title>
        <authorList>
            <person name="Adam R.D."/>
            <person name="Dahlstrom E.W."/>
            <person name="Martens C.A."/>
            <person name="Bruno D.P."/>
            <person name="Barbian K.D."/>
            <person name="Ricklefs S.M."/>
            <person name="Hernandez M.M."/>
            <person name="Narla N.P."/>
            <person name="Patel R.B."/>
            <person name="Porcella S.F."/>
            <person name="Nash T.E."/>
        </authorList>
    </citation>
    <scope>NUCLEOTIDE SEQUENCE [LARGE SCALE GENOMIC DNA]</scope>
    <source>
        <strain evidence="10 11">DH</strain>
    </source>
</reference>
<evidence type="ECO:0000256" key="8">
    <source>
        <dbReference type="RuleBase" id="RU363060"/>
    </source>
</evidence>
<keyword evidence="3 8" id="KW-0813">Transport</keyword>
<protein>
    <submittedName>
        <fullName evidence="10">Vacuolar ATP synthase proteolipid subunit</fullName>
    </submittedName>
</protein>
<dbReference type="CDD" id="cd18178">
    <property type="entry name" value="ATP-synt_Vo_c_ATP6F_rpt2"/>
    <property type="match status" value="1"/>
</dbReference>
<dbReference type="GO" id="GO:0033179">
    <property type="term" value="C:proton-transporting V-type ATPase, V0 domain"/>
    <property type="evidence" value="ECO:0007669"/>
    <property type="project" value="InterPro"/>
</dbReference>
<dbReference type="VEuPathDB" id="GiardiaDB:QR46_0561"/>
<dbReference type="PANTHER" id="PTHR10263">
    <property type="entry name" value="V-TYPE PROTON ATPASE PROTEOLIPID SUBUNIT"/>
    <property type="match status" value="1"/>
</dbReference>
<evidence type="ECO:0000259" key="9">
    <source>
        <dbReference type="Pfam" id="PF00137"/>
    </source>
</evidence>
<sequence>MKINAKDEAKIKTQMTLEALQEALELLSPYFFAEMGIYVVLGFSILGSAIGIFNTGATLVTSTVAHPEIRSKNLLSILFCEAIALYGVIMSIIILTAIKEGAERSLTRDYVTKQEVLKAGYGYGAAGLSVGFSNFAAAITVGVLGSSVAVSHCGDSSLFVKLFISEIFAEAIALIGLISGIVMTTSVGFDSRI</sequence>
<gene>
    <name evidence="10" type="ORF">DHA2_15598</name>
</gene>
<dbReference type="FunFam" id="1.20.120.610:FF:000008">
    <property type="entry name" value="Vacuolar ATP synthase 16 kDa proteolipid subunit"/>
    <property type="match status" value="1"/>
</dbReference>
<evidence type="ECO:0000256" key="3">
    <source>
        <dbReference type="ARBA" id="ARBA00022448"/>
    </source>
</evidence>
<organism evidence="10 11">
    <name type="scientific">Giardia intestinalis</name>
    <name type="common">Giardia lamblia</name>
    <dbReference type="NCBI Taxonomy" id="5741"/>
    <lineage>
        <taxon>Eukaryota</taxon>
        <taxon>Metamonada</taxon>
        <taxon>Diplomonadida</taxon>
        <taxon>Hexamitidae</taxon>
        <taxon>Giardiinae</taxon>
        <taxon>Giardia</taxon>
    </lineage>
</organism>
<dbReference type="InterPro" id="IPR002379">
    <property type="entry name" value="ATPase_proteolipid_c-like_dom"/>
</dbReference>
<evidence type="ECO:0000256" key="1">
    <source>
        <dbReference type="ARBA" id="ARBA00004141"/>
    </source>
</evidence>
<keyword evidence="6 8" id="KW-0406">Ion transport</keyword>
<feature type="transmembrane region" description="Helical" evidence="8">
    <location>
        <begin position="35"/>
        <end position="54"/>
    </location>
</feature>
<dbReference type="Gene3D" id="1.20.120.610">
    <property type="entry name" value="lithium bound rotor ring of v- atpase"/>
    <property type="match status" value="1"/>
</dbReference>
<evidence type="ECO:0000256" key="7">
    <source>
        <dbReference type="ARBA" id="ARBA00023136"/>
    </source>
</evidence>
<dbReference type="Proteomes" id="UP000018320">
    <property type="component" value="Unassembled WGS sequence"/>
</dbReference>
<comment type="similarity">
    <text evidence="2 8">Belongs to the V-ATPase proteolipid subunit family.</text>
</comment>
<keyword evidence="4 8" id="KW-0812">Transmembrane</keyword>
<evidence type="ECO:0000256" key="2">
    <source>
        <dbReference type="ARBA" id="ARBA00007296"/>
    </source>
</evidence>
<evidence type="ECO:0000256" key="5">
    <source>
        <dbReference type="ARBA" id="ARBA00022989"/>
    </source>
</evidence>
<dbReference type="VEuPathDB" id="GiardiaDB:GL50581_3405"/>
<feature type="domain" description="V-ATPase proteolipid subunit C-like" evidence="9">
    <location>
        <begin position="35"/>
        <end position="94"/>
    </location>
</feature>
<dbReference type="InterPro" id="IPR000245">
    <property type="entry name" value="ATPase_proteolipid_csu"/>
</dbReference>
<dbReference type="InterPro" id="IPR035921">
    <property type="entry name" value="F/V-ATP_Csub_sf"/>
</dbReference>
<name>V6TJI7_GIAIN</name>
<dbReference type="Pfam" id="PF00137">
    <property type="entry name" value="ATP-synt_C"/>
    <property type="match status" value="2"/>
</dbReference>
<dbReference type="PRINTS" id="PR00122">
    <property type="entry name" value="VACATPASE"/>
</dbReference>
<dbReference type="VEuPathDB" id="GiardiaDB:GL50803_0015598"/>
<evidence type="ECO:0000313" key="11">
    <source>
        <dbReference type="Proteomes" id="UP000018320"/>
    </source>
</evidence>
<dbReference type="SUPFAM" id="SSF81333">
    <property type="entry name" value="F1F0 ATP synthase subunit C"/>
    <property type="match status" value="2"/>
</dbReference>
<feature type="domain" description="V-ATPase proteolipid subunit C-like" evidence="9">
    <location>
        <begin position="125"/>
        <end position="183"/>
    </location>
</feature>
<evidence type="ECO:0000256" key="4">
    <source>
        <dbReference type="ARBA" id="ARBA00022692"/>
    </source>
</evidence>
<feature type="transmembrane region" description="Helical" evidence="8">
    <location>
        <begin position="74"/>
        <end position="98"/>
    </location>
</feature>
<keyword evidence="5 8" id="KW-1133">Transmembrane helix</keyword>
<comment type="subcellular location">
    <subcellularLocation>
        <location evidence="1">Membrane</location>
        <topology evidence="1">Multi-pass membrane protein</topology>
    </subcellularLocation>
</comment>
<accession>V6TJI7</accession>
<dbReference type="VEuPathDB" id="GiardiaDB:DHA2_15598"/>
<feature type="transmembrane region" description="Helical" evidence="8">
    <location>
        <begin position="167"/>
        <end position="189"/>
    </location>
</feature>
<dbReference type="GO" id="GO:0046961">
    <property type="term" value="F:proton-transporting ATPase activity, rotational mechanism"/>
    <property type="evidence" value="ECO:0007669"/>
    <property type="project" value="InterPro"/>
</dbReference>
<proteinExistence type="inferred from homology"/>
<dbReference type="AlphaFoldDB" id="V6TJI7"/>
<keyword evidence="7 8" id="KW-0472">Membrane</keyword>